<dbReference type="EMBL" id="BPLR01001100">
    <property type="protein sequence ID" value="GIY99947.1"/>
    <property type="molecule type" value="Genomic_DNA"/>
</dbReference>
<organism evidence="2 3">
    <name type="scientific">Caerostris extrusa</name>
    <name type="common">Bark spider</name>
    <name type="synonym">Caerostris bankana</name>
    <dbReference type="NCBI Taxonomy" id="172846"/>
    <lineage>
        <taxon>Eukaryota</taxon>
        <taxon>Metazoa</taxon>
        <taxon>Ecdysozoa</taxon>
        <taxon>Arthropoda</taxon>
        <taxon>Chelicerata</taxon>
        <taxon>Arachnida</taxon>
        <taxon>Araneae</taxon>
        <taxon>Araneomorphae</taxon>
        <taxon>Entelegynae</taxon>
        <taxon>Araneoidea</taxon>
        <taxon>Araneidae</taxon>
        <taxon>Caerostris</taxon>
    </lineage>
</organism>
<feature type="compositionally biased region" description="Low complexity" evidence="1">
    <location>
        <begin position="129"/>
        <end position="143"/>
    </location>
</feature>
<evidence type="ECO:0000256" key="1">
    <source>
        <dbReference type="SAM" id="MobiDB-lite"/>
    </source>
</evidence>
<sequence length="218" mass="23833">MHVLNILFRFYEQTASEPAIEIPEDLTKWSSAEKKILPVLPNKFRASNQLLGEEGRMTATTRPRRNKRMTVPGDPLDDQFEGQRTKSSQGRPSQGQTAPTSFADVHGVPQVVVGWEDRRWMRERGITDSTSSLNSSESPPSFELHVETSSGPDPLGERAGGGRVCGGRGGAEHRDPGPHSLRTNQGSPGERRTGGGVRGTRHPRNATQGHGADQVSHR</sequence>
<feature type="region of interest" description="Disordered" evidence="1">
    <location>
        <begin position="126"/>
        <end position="218"/>
    </location>
</feature>
<evidence type="ECO:0000313" key="2">
    <source>
        <dbReference type="EMBL" id="GIY99947.1"/>
    </source>
</evidence>
<name>A0AAV4XYR3_CAEEX</name>
<comment type="caution">
    <text evidence="2">The sequence shown here is derived from an EMBL/GenBank/DDBJ whole genome shotgun (WGS) entry which is preliminary data.</text>
</comment>
<accession>A0AAV4XYR3</accession>
<dbReference type="Proteomes" id="UP001054945">
    <property type="component" value="Unassembled WGS sequence"/>
</dbReference>
<feature type="region of interest" description="Disordered" evidence="1">
    <location>
        <begin position="48"/>
        <end position="105"/>
    </location>
</feature>
<gene>
    <name evidence="2" type="ORF">CEXT_534541</name>
</gene>
<dbReference type="AlphaFoldDB" id="A0AAV4XYR3"/>
<proteinExistence type="predicted"/>
<keyword evidence="3" id="KW-1185">Reference proteome</keyword>
<reference evidence="2 3" key="1">
    <citation type="submission" date="2021-06" db="EMBL/GenBank/DDBJ databases">
        <title>Caerostris extrusa draft genome.</title>
        <authorList>
            <person name="Kono N."/>
            <person name="Arakawa K."/>
        </authorList>
    </citation>
    <scope>NUCLEOTIDE SEQUENCE [LARGE SCALE GENOMIC DNA]</scope>
</reference>
<feature type="compositionally biased region" description="Polar residues" evidence="1">
    <location>
        <begin position="85"/>
        <end position="100"/>
    </location>
</feature>
<feature type="compositionally biased region" description="Gly residues" evidence="1">
    <location>
        <begin position="158"/>
        <end position="169"/>
    </location>
</feature>
<evidence type="ECO:0000313" key="3">
    <source>
        <dbReference type="Proteomes" id="UP001054945"/>
    </source>
</evidence>
<protein>
    <submittedName>
        <fullName evidence="2">Uncharacterized protein</fullName>
    </submittedName>
</protein>